<feature type="binding site" evidence="10">
    <location>
        <position position="176"/>
    </location>
    <ligand>
        <name>substrate</name>
        <note>ligand shared between dimeric partners</note>
    </ligand>
</feature>
<evidence type="ECO:0000256" key="8">
    <source>
        <dbReference type="ARBA" id="ARBA00022842"/>
    </source>
</evidence>
<keyword evidence="9 10" id="KW-0324">Glycolysis</keyword>
<keyword evidence="5 10" id="KW-0808">Transferase</keyword>
<keyword evidence="7 10" id="KW-0418">Kinase</keyword>
<dbReference type="GO" id="GO:0046872">
    <property type="term" value="F:metal ion binding"/>
    <property type="evidence" value="ECO:0007669"/>
    <property type="project" value="UniProtKB-KW"/>
</dbReference>
<gene>
    <name evidence="13" type="primary">pfkA1_2</name>
    <name evidence="10" type="synonym">pfkA</name>
    <name evidence="13" type="ORF">Pla175_45690</name>
</gene>
<dbReference type="EC" id="2.7.1.11" evidence="10"/>
<feature type="site" description="Important for substrate specificity; cannot use PPi as phosphoryl donor" evidence="10">
    <location>
        <position position="118"/>
    </location>
</feature>
<dbReference type="GO" id="GO:0005945">
    <property type="term" value="C:6-phosphofructokinase complex"/>
    <property type="evidence" value="ECO:0007669"/>
    <property type="project" value="TreeGrafter"/>
</dbReference>
<organism evidence="13 14">
    <name type="scientific">Pirellulimonas nuda</name>
    <dbReference type="NCBI Taxonomy" id="2528009"/>
    <lineage>
        <taxon>Bacteria</taxon>
        <taxon>Pseudomonadati</taxon>
        <taxon>Planctomycetota</taxon>
        <taxon>Planctomycetia</taxon>
        <taxon>Pirellulales</taxon>
        <taxon>Lacipirellulaceae</taxon>
        <taxon>Pirellulimonas</taxon>
    </lineage>
</organism>
<feature type="binding site" description="in other chain" evidence="10">
    <location>
        <begin position="183"/>
        <end position="185"/>
    </location>
    <ligand>
        <name>substrate</name>
        <note>ligand shared between dimeric partners</note>
    </ligand>
</feature>
<dbReference type="GO" id="GO:0030388">
    <property type="term" value="P:fructose 1,6-bisphosphate metabolic process"/>
    <property type="evidence" value="ECO:0007669"/>
    <property type="project" value="TreeGrafter"/>
</dbReference>
<dbReference type="Proteomes" id="UP000317429">
    <property type="component" value="Chromosome"/>
</dbReference>
<feature type="binding site" evidence="10">
    <location>
        <position position="117"/>
    </location>
    <ligand>
        <name>Mg(2+)</name>
        <dbReference type="ChEBI" id="CHEBI:18420"/>
        <note>catalytic</note>
    </ligand>
</feature>
<evidence type="ECO:0000256" key="6">
    <source>
        <dbReference type="ARBA" id="ARBA00022723"/>
    </source>
</evidence>
<dbReference type="AlphaFoldDB" id="A0A518DI43"/>
<name>A0A518DI43_9BACT</name>
<dbReference type="GO" id="GO:0070095">
    <property type="term" value="F:fructose-6-phosphate binding"/>
    <property type="evidence" value="ECO:0007669"/>
    <property type="project" value="TreeGrafter"/>
</dbReference>
<evidence type="ECO:0000256" key="1">
    <source>
        <dbReference type="ARBA" id="ARBA00001946"/>
    </source>
</evidence>
<evidence type="ECO:0000313" key="14">
    <source>
        <dbReference type="Proteomes" id="UP000317429"/>
    </source>
</evidence>
<dbReference type="EMBL" id="CP036291">
    <property type="protein sequence ID" value="QDU91149.1"/>
    <property type="molecule type" value="Genomic_DNA"/>
</dbReference>
<evidence type="ECO:0000256" key="9">
    <source>
        <dbReference type="ARBA" id="ARBA00023152"/>
    </source>
</evidence>
<feature type="binding site" evidence="10">
    <location>
        <begin position="78"/>
        <end position="79"/>
    </location>
    <ligand>
        <name>ATP</name>
        <dbReference type="ChEBI" id="CHEBI:30616"/>
    </ligand>
</feature>
<evidence type="ECO:0000256" key="3">
    <source>
        <dbReference type="ARBA" id="ARBA00004679"/>
    </source>
</evidence>
<dbReference type="PANTHER" id="PTHR13697">
    <property type="entry name" value="PHOSPHOFRUCTOKINASE"/>
    <property type="match status" value="1"/>
</dbReference>
<evidence type="ECO:0000256" key="10">
    <source>
        <dbReference type="HAMAP-Rule" id="MF_01976"/>
    </source>
</evidence>
<comment type="caution">
    <text evidence="10">Lacks conserved residue(s) required for the propagation of feature annotation.</text>
</comment>
<keyword evidence="8 10" id="KW-0460">Magnesium</keyword>
<comment type="cofactor">
    <cofactor evidence="1 10">
        <name>Mg(2+)</name>
        <dbReference type="ChEBI" id="CHEBI:18420"/>
    </cofactor>
</comment>
<dbReference type="NCBIfam" id="NF002872">
    <property type="entry name" value="PRK03202.1"/>
    <property type="match status" value="1"/>
</dbReference>
<sequence length="407" mass="43193">MSKKRIGILTSGGDCPGLNAVIRGVVKSCHQSGYDCVGFLKGYEGLYDPVQYMHLTPASTKGILTQGGTILGSTNKGRFAAVKGVDDRVEIDPKLVRGVQETVEQLGISGLICVGGDGSLAIAQQFHEAGIPVVGVPKTIDNDLSATAFTFGFDSAIECATDALDRLHTTAASHERIMVLEVMGRHAGWIALHSGIAGGGDVILIPEIKWNFDHVCHKILHRESQGKKFTLVVVAEGAELPGGGHVGQEQDGQQVKLGGVGKTVTEEIERRLHRETRLCILGHLQRGGTPTTFDRVLATMFGAHAVRLVVEGRFGEMIASRPPEMVSVPILEAVHKIRQVDPNGPAVQAARALGISFGDCPAEEGSQNVFNTAKPSVPKTKVESPAKSNLGDDLEQAEAALQQALAE</sequence>
<feature type="domain" description="Phosphofructokinase" evidence="12">
    <location>
        <begin position="5"/>
        <end position="308"/>
    </location>
</feature>
<keyword evidence="10" id="KW-0547">Nucleotide-binding</keyword>
<dbReference type="Gene3D" id="3.40.50.460">
    <property type="entry name" value="Phosphofructokinase domain"/>
    <property type="match status" value="1"/>
</dbReference>
<dbReference type="InterPro" id="IPR000023">
    <property type="entry name" value="Phosphofructokinase_dom"/>
</dbReference>
<feature type="binding site" evidence="10">
    <location>
        <begin position="116"/>
        <end position="119"/>
    </location>
    <ligand>
        <name>ATP</name>
        <dbReference type="ChEBI" id="CHEBI:30616"/>
    </ligand>
</feature>
<protein>
    <recommendedName>
        <fullName evidence="10">ATP-dependent 6-phosphofructokinase</fullName>
        <shortName evidence="10">ATP-PFK</shortName>
        <shortName evidence="10">Phosphofructokinase</shortName>
        <ecNumber evidence="10">2.7.1.11</ecNumber>
    </recommendedName>
    <alternativeName>
        <fullName evidence="10">Phosphohexokinase</fullName>
    </alternativeName>
</protein>
<evidence type="ECO:0000256" key="2">
    <source>
        <dbReference type="ARBA" id="ARBA00004496"/>
    </source>
</evidence>
<evidence type="ECO:0000256" key="4">
    <source>
        <dbReference type="ARBA" id="ARBA00022490"/>
    </source>
</evidence>
<evidence type="ECO:0000256" key="5">
    <source>
        <dbReference type="ARBA" id="ARBA00022679"/>
    </source>
</evidence>
<comment type="catalytic activity">
    <reaction evidence="10">
        <text>beta-D-fructose 6-phosphate + ATP = beta-D-fructose 1,6-bisphosphate + ADP + H(+)</text>
        <dbReference type="Rhea" id="RHEA:16109"/>
        <dbReference type="ChEBI" id="CHEBI:15378"/>
        <dbReference type="ChEBI" id="CHEBI:30616"/>
        <dbReference type="ChEBI" id="CHEBI:32966"/>
        <dbReference type="ChEBI" id="CHEBI:57634"/>
        <dbReference type="ChEBI" id="CHEBI:456216"/>
        <dbReference type="EC" id="2.7.1.11"/>
    </reaction>
</comment>
<feature type="binding site" evidence="10">
    <location>
        <position position="277"/>
    </location>
    <ligand>
        <name>substrate</name>
        <note>ligand shared between dimeric partners</note>
    </ligand>
</feature>
<keyword evidence="10" id="KW-0067">ATP-binding</keyword>
<reference evidence="13 14" key="1">
    <citation type="submission" date="2019-02" db="EMBL/GenBank/DDBJ databases">
        <title>Deep-cultivation of Planctomycetes and their phenomic and genomic characterization uncovers novel biology.</title>
        <authorList>
            <person name="Wiegand S."/>
            <person name="Jogler M."/>
            <person name="Boedeker C."/>
            <person name="Pinto D."/>
            <person name="Vollmers J."/>
            <person name="Rivas-Marin E."/>
            <person name="Kohn T."/>
            <person name="Peeters S.H."/>
            <person name="Heuer A."/>
            <person name="Rast P."/>
            <person name="Oberbeckmann S."/>
            <person name="Bunk B."/>
            <person name="Jeske O."/>
            <person name="Meyerdierks A."/>
            <person name="Storesund J.E."/>
            <person name="Kallscheuer N."/>
            <person name="Luecker S."/>
            <person name="Lage O.M."/>
            <person name="Pohl T."/>
            <person name="Merkel B.J."/>
            <person name="Hornburger P."/>
            <person name="Mueller R.-W."/>
            <person name="Bruemmer F."/>
            <person name="Labrenz M."/>
            <person name="Spormann A.M."/>
            <person name="Op den Camp H."/>
            <person name="Overmann J."/>
            <person name="Amann R."/>
            <person name="Jetten M.S.M."/>
            <person name="Mascher T."/>
            <person name="Medema M.H."/>
            <person name="Devos D.P."/>
            <person name="Kaster A.-K."/>
            <person name="Ovreas L."/>
            <person name="Rohde M."/>
            <person name="Galperin M.Y."/>
            <person name="Jogler C."/>
        </authorList>
    </citation>
    <scope>NUCLEOTIDE SEQUENCE [LARGE SCALE GENOMIC DNA]</scope>
    <source>
        <strain evidence="13 14">Pla175</strain>
    </source>
</reference>
<keyword evidence="14" id="KW-1185">Reference proteome</keyword>
<feature type="binding site" description="in other chain" evidence="10">
    <location>
        <position position="236"/>
    </location>
    <ligand>
        <name>substrate</name>
        <note>ligand shared between dimeric partners</note>
    </ligand>
</feature>
<dbReference type="GO" id="GO:0048029">
    <property type="term" value="F:monosaccharide binding"/>
    <property type="evidence" value="ECO:0007669"/>
    <property type="project" value="TreeGrafter"/>
</dbReference>
<keyword evidence="4 10" id="KW-0963">Cytoplasm</keyword>
<dbReference type="GO" id="GO:0003872">
    <property type="term" value="F:6-phosphofructokinase activity"/>
    <property type="evidence" value="ECO:0007669"/>
    <property type="project" value="UniProtKB-UniRule"/>
</dbReference>
<dbReference type="PROSITE" id="PS00433">
    <property type="entry name" value="PHOSPHOFRUCTOKINASE"/>
    <property type="match status" value="1"/>
</dbReference>
<dbReference type="RefSeq" id="WP_145290990.1">
    <property type="nucleotide sequence ID" value="NZ_CP036291.1"/>
</dbReference>
<keyword evidence="6 10" id="KW-0479">Metal-binding</keyword>
<dbReference type="SUPFAM" id="SSF53784">
    <property type="entry name" value="Phosphofructokinase"/>
    <property type="match status" value="1"/>
</dbReference>
<dbReference type="GO" id="GO:0061621">
    <property type="term" value="P:canonical glycolysis"/>
    <property type="evidence" value="ECO:0007669"/>
    <property type="project" value="TreeGrafter"/>
</dbReference>
<dbReference type="GO" id="GO:0042802">
    <property type="term" value="F:identical protein binding"/>
    <property type="evidence" value="ECO:0007669"/>
    <property type="project" value="TreeGrafter"/>
</dbReference>
<dbReference type="GO" id="GO:0005524">
    <property type="term" value="F:ATP binding"/>
    <property type="evidence" value="ECO:0007669"/>
    <property type="project" value="UniProtKB-KW"/>
</dbReference>
<dbReference type="PANTHER" id="PTHR13697:SF52">
    <property type="entry name" value="ATP-DEPENDENT 6-PHOSPHOFRUCTOKINASE 3"/>
    <property type="match status" value="1"/>
</dbReference>
<dbReference type="OrthoDB" id="9802503at2"/>
<dbReference type="InterPro" id="IPR012829">
    <property type="entry name" value="Phosphofructokinase_III"/>
</dbReference>
<evidence type="ECO:0000313" key="13">
    <source>
        <dbReference type="EMBL" id="QDU91149.1"/>
    </source>
</evidence>
<feature type="binding site" description="in other chain" evidence="10">
    <location>
        <begin position="139"/>
        <end position="141"/>
    </location>
    <ligand>
        <name>substrate</name>
        <note>ligand shared between dimeric partners</note>
    </ligand>
</feature>
<dbReference type="InterPro" id="IPR035966">
    <property type="entry name" value="PKF_sf"/>
</dbReference>
<accession>A0A518DI43</accession>
<dbReference type="GO" id="GO:0047334">
    <property type="term" value="F:diphosphate-fructose-6-phosphate 1-phosphotransferase activity"/>
    <property type="evidence" value="ECO:0007669"/>
    <property type="project" value="InterPro"/>
</dbReference>
<dbReference type="KEGG" id="pnd:Pla175_45690"/>
<evidence type="ECO:0000259" key="12">
    <source>
        <dbReference type="Pfam" id="PF00365"/>
    </source>
</evidence>
<dbReference type="FunFam" id="3.40.50.460:FF:000002">
    <property type="entry name" value="ATP-dependent 6-phosphofructokinase"/>
    <property type="match status" value="1"/>
</dbReference>
<comment type="subcellular location">
    <subcellularLocation>
        <location evidence="2 10">Cytoplasm</location>
    </subcellularLocation>
</comment>
<dbReference type="GO" id="GO:0016208">
    <property type="term" value="F:AMP binding"/>
    <property type="evidence" value="ECO:0007669"/>
    <property type="project" value="TreeGrafter"/>
</dbReference>
<proteinExistence type="inferred from homology"/>
<dbReference type="InterPro" id="IPR015912">
    <property type="entry name" value="Phosphofructokinase_CS"/>
</dbReference>
<dbReference type="UniPathway" id="UPA00109">
    <property type="reaction ID" value="UER00182"/>
</dbReference>
<dbReference type="Pfam" id="PF00365">
    <property type="entry name" value="PFK"/>
    <property type="match status" value="1"/>
</dbReference>
<feature type="active site" description="Proton acceptor" evidence="10">
    <location>
        <position position="141"/>
    </location>
</feature>
<dbReference type="PRINTS" id="PR00476">
    <property type="entry name" value="PHFRCTKINASE"/>
</dbReference>
<dbReference type="Gene3D" id="3.40.50.450">
    <property type="match status" value="1"/>
</dbReference>
<comment type="subunit">
    <text evidence="10">Homodimer or homotetramer.</text>
</comment>
<comment type="similarity">
    <text evidence="10">Belongs to the phosphofructokinase type A (PFKA) family. Mixed-substrate PFK group III subfamily.</text>
</comment>
<evidence type="ECO:0000256" key="11">
    <source>
        <dbReference type="SAM" id="MobiDB-lite"/>
    </source>
</evidence>
<feature type="binding site" description="in other chain" evidence="10">
    <location>
        <begin position="283"/>
        <end position="286"/>
    </location>
    <ligand>
        <name>substrate</name>
        <note>ligand shared between dimeric partners</note>
    </ligand>
</feature>
<dbReference type="GO" id="GO:0006002">
    <property type="term" value="P:fructose 6-phosphate metabolic process"/>
    <property type="evidence" value="ECO:0007669"/>
    <property type="project" value="InterPro"/>
</dbReference>
<evidence type="ECO:0000256" key="7">
    <source>
        <dbReference type="ARBA" id="ARBA00022777"/>
    </source>
</evidence>
<feature type="region of interest" description="Disordered" evidence="11">
    <location>
        <begin position="366"/>
        <end position="392"/>
    </location>
</feature>
<dbReference type="InterPro" id="IPR022953">
    <property type="entry name" value="ATP_PFK"/>
</dbReference>
<dbReference type="HAMAP" id="MF_01976">
    <property type="entry name" value="Phosphofructokinase_III"/>
    <property type="match status" value="1"/>
</dbReference>
<feature type="binding site" evidence="10">
    <location>
        <position position="13"/>
    </location>
    <ligand>
        <name>ATP</name>
        <dbReference type="ChEBI" id="CHEBI:30616"/>
    </ligand>
</feature>
<comment type="pathway">
    <text evidence="3 10">Carbohydrate degradation; glycolysis; D-glyceraldehyde 3-phosphate and glycerone phosphate from D-glucose: step 3/4.</text>
</comment>
<comment type="function">
    <text evidence="10">Catalyzes the phosphorylation of D-fructose 6-phosphate to fructose 1,6-bisphosphate by ATP, the first committing step of glycolysis.</text>
</comment>